<dbReference type="InterPro" id="IPR003593">
    <property type="entry name" value="AAA+_ATPase"/>
</dbReference>
<dbReference type="EMBL" id="JBHSWI010000001">
    <property type="protein sequence ID" value="MFC6644277.1"/>
    <property type="molecule type" value="Genomic_DNA"/>
</dbReference>
<dbReference type="SUPFAM" id="SSF52540">
    <property type="entry name" value="P-loop containing nucleoside triphosphate hydrolases"/>
    <property type="match status" value="1"/>
</dbReference>
<sequence>MAVWSGSQGKTVVLASADAALRQRLGRSLAAMRWTVCEAAGGAEALAQMDASHAEALVVDHWLPDLEAAEFAGQVSAMYPELDVLRVDGDPVEGATRSPRRHELLHALREAWEDLPLAPVVDVVSQSDGAAWMSAPVTVPAGLNAVLLGEPAIRAMVSSSVVTLEVNAQSETLNPIELPGMVGRSALMHELARQVRLVAPTNATVLIEGETGTGKELVAQAVHTLSKRAGKPFAVLNCAAIPESLLEAELFGHTRGAFTGAVTSRTGRIEAAHGGTLFLDEIGEMPLALQAKMLRFLECGELQRVGENDVVRVDVRVIAATHQMLEKRAAEGSFRLDLYHRLAVFPIDVPALRDRMEELDVLSEFILAKLGESAPKKRLSADAFAVLQQYAWPGNVRELGHALQRATILAGDRPEILPEDIRLSRTRR</sequence>
<name>A0ABW1Z4G0_9BACT</name>
<dbReference type="InterPro" id="IPR025662">
    <property type="entry name" value="Sigma_54_int_dom_ATP-bd_1"/>
</dbReference>
<dbReference type="PANTHER" id="PTHR32071:SF35">
    <property type="entry name" value="ANAEROBIC NITRIC OXIDE REDUCTASE TRANSCRIPTION REGULATOR NORR"/>
    <property type="match status" value="1"/>
</dbReference>
<dbReference type="PROSITE" id="PS50045">
    <property type="entry name" value="SIGMA54_INTERACT_4"/>
    <property type="match status" value="1"/>
</dbReference>
<dbReference type="Proteomes" id="UP001596391">
    <property type="component" value="Unassembled WGS sequence"/>
</dbReference>
<dbReference type="PROSITE" id="PS00675">
    <property type="entry name" value="SIGMA54_INTERACT_1"/>
    <property type="match status" value="1"/>
</dbReference>
<keyword evidence="8" id="KW-1185">Reference proteome</keyword>
<keyword evidence="2" id="KW-0067">ATP-binding</keyword>
<accession>A0ABW1Z4G0</accession>
<evidence type="ECO:0000313" key="8">
    <source>
        <dbReference type="Proteomes" id="UP001596391"/>
    </source>
</evidence>
<evidence type="ECO:0000259" key="6">
    <source>
        <dbReference type="PROSITE" id="PS50045"/>
    </source>
</evidence>
<comment type="caution">
    <text evidence="7">The sequence shown here is derived from an EMBL/GenBank/DDBJ whole genome shotgun (WGS) entry which is preliminary data.</text>
</comment>
<dbReference type="PROSITE" id="PS00688">
    <property type="entry name" value="SIGMA54_INTERACT_3"/>
    <property type="match status" value="1"/>
</dbReference>
<proteinExistence type="predicted"/>
<evidence type="ECO:0000256" key="5">
    <source>
        <dbReference type="ARBA" id="ARBA00023163"/>
    </source>
</evidence>
<dbReference type="RefSeq" id="WP_263372215.1">
    <property type="nucleotide sequence ID" value="NZ_JAGSYD010000004.1"/>
</dbReference>
<dbReference type="InterPro" id="IPR025943">
    <property type="entry name" value="Sigma_54_int_dom_ATP-bd_2"/>
</dbReference>
<dbReference type="PANTHER" id="PTHR32071">
    <property type="entry name" value="TRANSCRIPTIONAL REGULATORY PROTEIN"/>
    <property type="match status" value="1"/>
</dbReference>
<evidence type="ECO:0000256" key="2">
    <source>
        <dbReference type="ARBA" id="ARBA00022840"/>
    </source>
</evidence>
<keyword evidence="3" id="KW-0805">Transcription regulation</keyword>
<dbReference type="InterPro" id="IPR011006">
    <property type="entry name" value="CheY-like_superfamily"/>
</dbReference>
<feature type="domain" description="Sigma-54 factor interaction" evidence="6">
    <location>
        <begin position="181"/>
        <end position="408"/>
    </location>
</feature>
<dbReference type="Pfam" id="PF00158">
    <property type="entry name" value="Sigma54_activat"/>
    <property type="match status" value="1"/>
</dbReference>
<dbReference type="SUPFAM" id="SSF52172">
    <property type="entry name" value="CheY-like"/>
    <property type="match status" value="1"/>
</dbReference>
<dbReference type="InterPro" id="IPR027417">
    <property type="entry name" value="P-loop_NTPase"/>
</dbReference>
<keyword evidence="5" id="KW-0804">Transcription</keyword>
<dbReference type="CDD" id="cd00009">
    <property type="entry name" value="AAA"/>
    <property type="match status" value="1"/>
</dbReference>
<protein>
    <submittedName>
        <fullName evidence="7">Sigma 54-interacting transcriptional regulator</fullName>
    </submittedName>
</protein>
<reference evidence="8" key="1">
    <citation type="journal article" date="2019" name="Int. J. Syst. Evol. Microbiol.">
        <title>The Global Catalogue of Microorganisms (GCM) 10K type strain sequencing project: providing services to taxonomists for standard genome sequencing and annotation.</title>
        <authorList>
            <consortium name="The Broad Institute Genomics Platform"/>
            <consortium name="The Broad Institute Genome Sequencing Center for Infectious Disease"/>
            <person name="Wu L."/>
            <person name="Ma J."/>
        </authorList>
    </citation>
    <scope>NUCLEOTIDE SEQUENCE [LARGE SCALE GENOMIC DNA]</scope>
    <source>
        <strain evidence="8">CGMCC 1.16026</strain>
    </source>
</reference>
<evidence type="ECO:0000256" key="1">
    <source>
        <dbReference type="ARBA" id="ARBA00022741"/>
    </source>
</evidence>
<dbReference type="PROSITE" id="PS00676">
    <property type="entry name" value="SIGMA54_INTERACT_2"/>
    <property type="match status" value="1"/>
</dbReference>
<dbReference type="Gene3D" id="1.10.8.60">
    <property type="match status" value="1"/>
</dbReference>
<organism evidence="7 8">
    <name type="scientific">Granulicella cerasi</name>
    <dbReference type="NCBI Taxonomy" id="741063"/>
    <lineage>
        <taxon>Bacteria</taxon>
        <taxon>Pseudomonadati</taxon>
        <taxon>Acidobacteriota</taxon>
        <taxon>Terriglobia</taxon>
        <taxon>Terriglobales</taxon>
        <taxon>Acidobacteriaceae</taxon>
        <taxon>Granulicella</taxon>
    </lineage>
</organism>
<dbReference type="InterPro" id="IPR025944">
    <property type="entry name" value="Sigma_54_int_dom_CS"/>
</dbReference>
<dbReference type="Gene3D" id="3.40.50.300">
    <property type="entry name" value="P-loop containing nucleotide triphosphate hydrolases"/>
    <property type="match status" value="1"/>
</dbReference>
<dbReference type="InterPro" id="IPR002078">
    <property type="entry name" value="Sigma_54_int"/>
</dbReference>
<gene>
    <name evidence="7" type="ORF">ACFQBQ_01455</name>
</gene>
<evidence type="ECO:0000313" key="7">
    <source>
        <dbReference type="EMBL" id="MFC6644277.1"/>
    </source>
</evidence>
<evidence type="ECO:0000256" key="3">
    <source>
        <dbReference type="ARBA" id="ARBA00023015"/>
    </source>
</evidence>
<evidence type="ECO:0000256" key="4">
    <source>
        <dbReference type="ARBA" id="ARBA00023125"/>
    </source>
</evidence>
<dbReference type="SMART" id="SM00382">
    <property type="entry name" value="AAA"/>
    <property type="match status" value="1"/>
</dbReference>
<dbReference type="Pfam" id="PF25601">
    <property type="entry name" value="AAA_lid_14"/>
    <property type="match status" value="1"/>
</dbReference>
<dbReference type="InterPro" id="IPR058031">
    <property type="entry name" value="AAA_lid_NorR"/>
</dbReference>
<dbReference type="Gene3D" id="3.40.50.2300">
    <property type="match status" value="1"/>
</dbReference>
<keyword evidence="4" id="KW-0238">DNA-binding</keyword>
<keyword evidence="1" id="KW-0547">Nucleotide-binding</keyword>